<keyword evidence="2" id="KW-1185">Reference proteome</keyword>
<comment type="caution">
    <text evidence="1">The sequence shown here is derived from an EMBL/GenBank/DDBJ whole genome shotgun (WGS) entry which is preliminary data.</text>
</comment>
<sequence>MCTKDYTLPGTSVLVERGTIVLFPTLGIQRDERSCLVRLLQRVRISPARASMLAERRAEPFAPDPRSPLTLHPADSLVEQMKCCLARLLQRLRREYRNAAAPDGTSMLAEQFALTVLFCI</sequence>
<dbReference type="AlphaFoldDB" id="A0A0L7L3L9"/>
<reference evidence="1 2" key="1">
    <citation type="journal article" date="2015" name="Genome Biol. Evol.">
        <title>The genome of winter moth (Operophtera brumata) provides a genomic perspective on sexual dimorphism and phenology.</title>
        <authorList>
            <person name="Derks M.F."/>
            <person name="Smit S."/>
            <person name="Salis L."/>
            <person name="Schijlen E."/>
            <person name="Bossers A."/>
            <person name="Mateman C."/>
            <person name="Pijl A.S."/>
            <person name="de Ridder D."/>
            <person name="Groenen M.A."/>
            <person name="Visser M.E."/>
            <person name="Megens H.J."/>
        </authorList>
    </citation>
    <scope>NUCLEOTIDE SEQUENCE [LARGE SCALE GENOMIC DNA]</scope>
    <source>
        <strain evidence="1">WM2013NL</strain>
        <tissue evidence="1">Head and thorax</tissue>
    </source>
</reference>
<dbReference type="EMBL" id="JTDY01003230">
    <property type="protein sequence ID" value="KOB69916.1"/>
    <property type="molecule type" value="Genomic_DNA"/>
</dbReference>
<dbReference type="Proteomes" id="UP000037510">
    <property type="component" value="Unassembled WGS sequence"/>
</dbReference>
<protein>
    <submittedName>
        <fullName evidence="1">Cytochrome P450 6d5</fullName>
    </submittedName>
</protein>
<accession>A0A0L7L3L9</accession>
<name>A0A0L7L3L9_OPEBR</name>
<evidence type="ECO:0000313" key="1">
    <source>
        <dbReference type="EMBL" id="KOB69916.1"/>
    </source>
</evidence>
<gene>
    <name evidence="1" type="ORF">OBRU01_15665</name>
</gene>
<proteinExistence type="predicted"/>
<feature type="non-terminal residue" evidence="1">
    <location>
        <position position="120"/>
    </location>
</feature>
<organism evidence="1 2">
    <name type="scientific">Operophtera brumata</name>
    <name type="common">Winter moth</name>
    <name type="synonym">Phalaena brumata</name>
    <dbReference type="NCBI Taxonomy" id="104452"/>
    <lineage>
        <taxon>Eukaryota</taxon>
        <taxon>Metazoa</taxon>
        <taxon>Ecdysozoa</taxon>
        <taxon>Arthropoda</taxon>
        <taxon>Hexapoda</taxon>
        <taxon>Insecta</taxon>
        <taxon>Pterygota</taxon>
        <taxon>Neoptera</taxon>
        <taxon>Endopterygota</taxon>
        <taxon>Lepidoptera</taxon>
        <taxon>Glossata</taxon>
        <taxon>Ditrysia</taxon>
        <taxon>Geometroidea</taxon>
        <taxon>Geometridae</taxon>
        <taxon>Larentiinae</taxon>
        <taxon>Operophtera</taxon>
    </lineage>
</organism>
<evidence type="ECO:0000313" key="2">
    <source>
        <dbReference type="Proteomes" id="UP000037510"/>
    </source>
</evidence>